<name>A0A4C1Z338_EUMVA</name>
<keyword evidence="2" id="KW-1185">Reference proteome</keyword>
<proteinExistence type="predicted"/>
<accession>A0A4C1Z338</accession>
<dbReference type="AlphaFoldDB" id="A0A4C1Z338"/>
<sequence length="101" mass="11708">MTRHVLMKRTDGLDPISRKAKTNGRRKLLKANDRRGGEIMYDVDTGPKRYFLEAQNVLKGNDTLREPRSHEDLRKFAMEIDENGVLRLKGRIKAAKMCRLP</sequence>
<dbReference type="OrthoDB" id="7856100at2759"/>
<dbReference type="EMBL" id="BGZK01001493">
    <property type="protein sequence ID" value="GBP81025.1"/>
    <property type="molecule type" value="Genomic_DNA"/>
</dbReference>
<protein>
    <submittedName>
        <fullName evidence="1">Uncharacterized protein</fullName>
    </submittedName>
</protein>
<evidence type="ECO:0000313" key="1">
    <source>
        <dbReference type="EMBL" id="GBP81025.1"/>
    </source>
</evidence>
<evidence type="ECO:0000313" key="2">
    <source>
        <dbReference type="Proteomes" id="UP000299102"/>
    </source>
</evidence>
<gene>
    <name evidence="1" type="ORF">EVAR_41021_1</name>
</gene>
<dbReference type="Proteomes" id="UP000299102">
    <property type="component" value="Unassembled WGS sequence"/>
</dbReference>
<organism evidence="1 2">
    <name type="scientific">Eumeta variegata</name>
    <name type="common">Bagworm moth</name>
    <name type="synonym">Eumeta japonica</name>
    <dbReference type="NCBI Taxonomy" id="151549"/>
    <lineage>
        <taxon>Eukaryota</taxon>
        <taxon>Metazoa</taxon>
        <taxon>Ecdysozoa</taxon>
        <taxon>Arthropoda</taxon>
        <taxon>Hexapoda</taxon>
        <taxon>Insecta</taxon>
        <taxon>Pterygota</taxon>
        <taxon>Neoptera</taxon>
        <taxon>Endopterygota</taxon>
        <taxon>Lepidoptera</taxon>
        <taxon>Glossata</taxon>
        <taxon>Ditrysia</taxon>
        <taxon>Tineoidea</taxon>
        <taxon>Psychidae</taxon>
        <taxon>Oiketicinae</taxon>
        <taxon>Eumeta</taxon>
    </lineage>
</organism>
<comment type="caution">
    <text evidence="1">The sequence shown here is derived from an EMBL/GenBank/DDBJ whole genome shotgun (WGS) entry which is preliminary data.</text>
</comment>
<reference evidence="1 2" key="1">
    <citation type="journal article" date="2019" name="Commun. Biol.">
        <title>The bagworm genome reveals a unique fibroin gene that provides high tensile strength.</title>
        <authorList>
            <person name="Kono N."/>
            <person name="Nakamura H."/>
            <person name="Ohtoshi R."/>
            <person name="Tomita M."/>
            <person name="Numata K."/>
            <person name="Arakawa K."/>
        </authorList>
    </citation>
    <scope>NUCLEOTIDE SEQUENCE [LARGE SCALE GENOMIC DNA]</scope>
</reference>